<accession>A0A8C9RIE9</accession>
<evidence type="ECO:0000259" key="16">
    <source>
        <dbReference type="Pfam" id="PF21381"/>
    </source>
</evidence>
<protein>
    <submittedName>
        <fullName evidence="17">Mucolipin TRP cation channel 1a</fullName>
    </submittedName>
</protein>
<keyword evidence="4" id="KW-1003">Cell membrane</keyword>
<feature type="transmembrane region" description="Helical" evidence="14">
    <location>
        <begin position="360"/>
        <end position="381"/>
    </location>
</feature>
<evidence type="ECO:0000256" key="14">
    <source>
        <dbReference type="SAM" id="Phobius"/>
    </source>
</evidence>
<dbReference type="Pfam" id="PF08016">
    <property type="entry name" value="PKD_channel"/>
    <property type="match status" value="1"/>
</dbReference>
<feature type="transmembrane region" description="Helical" evidence="14">
    <location>
        <begin position="309"/>
        <end position="331"/>
    </location>
</feature>
<evidence type="ECO:0000256" key="13">
    <source>
        <dbReference type="SAM" id="MobiDB-lite"/>
    </source>
</evidence>
<dbReference type="Pfam" id="PF21381">
    <property type="entry name" value="MCLN_ECD"/>
    <property type="match status" value="1"/>
</dbReference>
<evidence type="ECO:0000256" key="10">
    <source>
        <dbReference type="ARBA" id="ARBA00023157"/>
    </source>
</evidence>
<proteinExistence type="predicted"/>
<feature type="domain" description="Polycystin cation channel PKD1/PKD2" evidence="15">
    <location>
        <begin position="391"/>
        <end position="526"/>
    </location>
</feature>
<dbReference type="GO" id="GO:0005770">
    <property type="term" value="C:late endosome"/>
    <property type="evidence" value="ECO:0007669"/>
    <property type="project" value="Ensembl"/>
</dbReference>
<keyword evidence="8" id="KW-0406">Ion transport</keyword>
<evidence type="ECO:0000259" key="15">
    <source>
        <dbReference type="Pfam" id="PF08016"/>
    </source>
</evidence>
<dbReference type="InterPro" id="IPR049134">
    <property type="entry name" value="MCLN_ECD"/>
</dbReference>
<dbReference type="CDD" id="cd21070">
    <property type="entry name" value="ELD_TRPML1"/>
    <property type="match status" value="1"/>
</dbReference>
<keyword evidence="18" id="KW-1185">Reference proteome</keyword>
<dbReference type="GO" id="GO:0035675">
    <property type="term" value="P:neuromast hair cell development"/>
    <property type="evidence" value="ECO:0007669"/>
    <property type="project" value="Ensembl"/>
</dbReference>
<keyword evidence="11" id="KW-0407">Ion channel</keyword>
<keyword evidence="7 14" id="KW-1133">Transmembrane helix</keyword>
<feature type="transmembrane region" description="Helical" evidence="14">
    <location>
        <begin position="431"/>
        <end position="453"/>
    </location>
</feature>
<feature type="domain" description="Mucolipin extracytosolic" evidence="16">
    <location>
        <begin position="108"/>
        <end position="290"/>
    </location>
</feature>
<dbReference type="OrthoDB" id="263481at2759"/>
<evidence type="ECO:0000256" key="4">
    <source>
        <dbReference type="ARBA" id="ARBA00022475"/>
    </source>
</evidence>
<dbReference type="Ensembl" id="ENSSFOT00015013161.2">
    <property type="protein sequence ID" value="ENSSFOP00015012997.1"/>
    <property type="gene ID" value="ENSSFOG00015008363.2"/>
</dbReference>
<dbReference type="GO" id="GO:0006914">
    <property type="term" value="P:autophagy"/>
    <property type="evidence" value="ECO:0007669"/>
    <property type="project" value="Ensembl"/>
</dbReference>
<evidence type="ECO:0000256" key="5">
    <source>
        <dbReference type="ARBA" id="ARBA00022692"/>
    </source>
</evidence>
<evidence type="ECO:0000256" key="8">
    <source>
        <dbReference type="ARBA" id="ARBA00023065"/>
    </source>
</evidence>
<dbReference type="GeneTree" id="ENSGT00950000183036"/>
<evidence type="ECO:0000256" key="6">
    <source>
        <dbReference type="ARBA" id="ARBA00022753"/>
    </source>
</evidence>
<dbReference type="InterPro" id="IPR047316">
    <property type="entry name" value="ML1_ELD"/>
</dbReference>
<keyword evidence="5 14" id="KW-0812">Transmembrane</keyword>
<dbReference type="PANTHER" id="PTHR12127">
    <property type="entry name" value="MUCOLIPIN"/>
    <property type="match status" value="1"/>
</dbReference>
<reference evidence="17" key="2">
    <citation type="submission" date="2025-05" db="UniProtKB">
        <authorList>
            <consortium name="Ensembl"/>
        </authorList>
    </citation>
    <scope>IDENTIFICATION</scope>
</reference>
<evidence type="ECO:0000256" key="1">
    <source>
        <dbReference type="ARBA" id="ARBA00004337"/>
    </source>
</evidence>
<evidence type="ECO:0000256" key="3">
    <source>
        <dbReference type="ARBA" id="ARBA00022448"/>
    </source>
</evidence>
<organism evidence="17 18">
    <name type="scientific">Scleropages formosus</name>
    <name type="common">Asian bonytongue</name>
    <name type="synonym">Osteoglossum formosum</name>
    <dbReference type="NCBI Taxonomy" id="113540"/>
    <lineage>
        <taxon>Eukaryota</taxon>
        <taxon>Metazoa</taxon>
        <taxon>Chordata</taxon>
        <taxon>Craniata</taxon>
        <taxon>Vertebrata</taxon>
        <taxon>Euteleostomi</taxon>
        <taxon>Actinopterygii</taxon>
        <taxon>Neopterygii</taxon>
        <taxon>Teleostei</taxon>
        <taxon>Osteoglossocephala</taxon>
        <taxon>Osteoglossomorpha</taxon>
        <taxon>Osteoglossiformes</taxon>
        <taxon>Osteoglossidae</taxon>
        <taxon>Scleropages</taxon>
    </lineage>
</organism>
<dbReference type="InterPro" id="IPR013122">
    <property type="entry name" value="PKD1_2_channel"/>
</dbReference>
<dbReference type="GO" id="GO:1902822">
    <property type="term" value="P:regulation of late endosome to lysosome transport"/>
    <property type="evidence" value="ECO:0007669"/>
    <property type="project" value="Ensembl"/>
</dbReference>
<evidence type="ECO:0000313" key="18">
    <source>
        <dbReference type="Proteomes" id="UP000694397"/>
    </source>
</evidence>
<feature type="compositionally biased region" description="Polar residues" evidence="13">
    <location>
        <begin position="1"/>
        <end position="11"/>
    </location>
</feature>
<reference evidence="17 18" key="1">
    <citation type="submission" date="2019-04" db="EMBL/GenBank/DDBJ databases">
        <authorList>
            <consortium name="Wellcome Sanger Institute Data Sharing"/>
        </authorList>
    </citation>
    <scope>NUCLEOTIDE SEQUENCE [LARGE SCALE GENOMIC DNA]</scope>
</reference>
<name>A0A8C9RIE9_SCLFO</name>
<sequence length="583" mass="65653">MATSAFSNCNHDASESENDKLLRSATKYGSSDFRDHNASDPQLVPAANLLGAEEAEEALRRKLKYFFMSPCDKYHAKGRKPFKLGLQILKIIVVTIQLVLFGLSNQMVVTFKEENTASFKNLFLKDYGEGSEDSLAVYTQSDVYSHIFYTIEQYLALPETTVGRYAYVFGVGVNGSALSLCQQYYKKGHIDPANDTFKIDPRVVTDCVGVSPMVEPLAEASADYRNFTLKFHKLINVTIQFQLKAINVQTILNNEIPDCYTFFITIVLDNKAHSGKVKISLDNQASIKECTSPSVSGHAENHARLAFDLFVAFLCLLSLVLCGRSIVRGILLQQEFVRFFKTTLDRKVSWADRLEFINGWYILLVVSDILTITGSFIKIGIDSKNLSSYDVCGILLGTSTLLVWVGVIRYLTFFQKYNILIVTLRAAFPNVIRFCCCVAVIYLGYCFCGWIVLGPYHVKFRSLSMVSECLFSLINGDDMFVTFSEMQDSSTLVWVFSQVYLYTFISLFIYMVLSLFIALITGAYESIKQQTQEPIHITDLHAFIAECTDTPNSGKFRGLETSPCSFFCCCDRTTTYEDVLLVN</sequence>
<dbReference type="GO" id="GO:0010008">
    <property type="term" value="C:endosome membrane"/>
    <property type="evidence" value="ECO:0007669"/>
    <property type="project" value="UniProtKB-SubCell"/>
</dbReference>
<dbReference type="CTD" id="406689"/>
<dbReference type="FunFam" id="1.10.287.70:FF:000033">
    <property type="entry name" value="Mucolipin 1"/>
    <property type="match status" value="1"/>
</dbReference>
<evidence type="ECO:0000256" key="9">
    <source>
        <dbReference type="ARBA" id="ARBA00023136"/>
    </source>
</evidence>
<dbReference type="InterPro" id="IPR039031">
    <property type="entry name" value="Mucolipin"/>
</dbReference>
<evidence type="ECO:0000256" key="11">
    <source>
        <dbReference type="ARBA" id="ARBA00023303"/>
    </source>
</evidence>
<comment type="subcellular location">
    <subcellularLocation>
        <location evidence="2">Cell membrane</location>
        <topology evidence="2">Multi-pass membrane protein</topology>
    </subcellularLocation>
    <subcellularLocation>
        <location evidence="1">Endosome membrane</location>
        <topology evidence="1">Multi-pass membrane protein</topology>
    </subcellularLocation>
</comment>
<dbReference type="PANTHER" id="PTHR12127:SF6">
    <property type="entry name" value="MUCOLIPIN-1"/>
    <property type="match status" value="1"/>
</dbReference>
<evidence type="ECO:0000256" key="12">
    <source>
        <dbReference type="ARBA" id="ARBA00036634"/>
    </source>
</evidence>
<dbReference type="GO" id="GO:0005765">
    <property type="term" value="C:lysosomal membrane"/>
    <property type="evidence" value="ECO:0007669"/>
    <property type="project" value="TreeGrafter"/>
</dbReference>
<keyword evidence="10" id="KW-1015">Disulfide bond</keyword>
<evidence type="ECO:0000256" key="2">
    <source>
        <dbReference type="ARBA" id="ARBA00004651"/>
    </source>
</evidence>
<feature type="region of interest" description="Disordered" evidence="13">
    <location>
        <begin position="1"/>
        <end position="20"/>
    </location>
</feature>
<keyword evidence="3" id="KW-0813">Transport</keyword>
<dbReference type="GO" id="GO:0072345">
    <property type="term" value="F:NAADP-sensitive calcium-release channel activity"/>
    <property type="evidence" value="ECO:0007669"/>
    <property type="project" value="TreeGrafter"/>
</dbReference>
<dbReference type="Ensembl" id="ENSSFOT00015052424.1">
    <property type="protein sequence ID" value="ENSSFOP00015075100.1"/>
    <property type="gene ID" value="ENSSFOG00015008363.2"/>
</dbReference>
<dbReference type="KEGG" id="sfm:108939767"/>
<dbReference type="AlphaFoldDB" id="A0A8C9RIE9"/>
<evidence type="ECO:0000256" key="7">
    <source>
        <dbReference type="ARBA" id="ARBA00022989"/>
    </source>
</evidence>
<keyword evidence="6" id="KW-0967">Endosome</keyword>
<comment type="catalytic activity">
    <reaction evidence="12">
        <text>Ca(2+)(in) = Ca(2+)(out)</text>
        <dbReference type="Rhea" id="RHEA:29671"/>
        <dbReference type="ChEBI" id="CHEBI:29108"/>
    </reaction>
</comment>
<gene>
    <name evidence="17" type="primary">MCOLN1</name>
</gene>
<dbReference type="Proteomes" id="UP000694397">
    <property type="component" value="Chromosome 20"/>
</dbReference>
<feature type="transmembrane region" description="Helical" evidence="14">
    <location>
        <begin position="393"/>
        <end position="411"/>
    </location>
</feature>
<keyword evidence="9 14" id="KW-0472">Membrane</keyword>
<evidence type="ECO:0000313" key="17">
    <source>
        <dbReference type="Ensembl" id="ENSSFOP00015012997.1"/>
    </source>
</evidence>
<dbReference type="GO" id="GO:0005886">
    <property type="term" value="C:plasma membrane"/>
    <property type="evidence" value="ECO:0007669"/>
    <property type="project" value="UniProtKB-SubCell"/>
</dbReference>
<dbReference type="Gene3D" id="1.10.287.70">
    <property type="match status" value="1"/>
</dbReference>
<feature type="transmembrane region" description="Helical" evidence="14">
    <location>
        <begin position="499"/>
        <end position="520"/>
    </location>
</feature>
<dbReference type="GO" id="GO:0001895">
    <property type="term" value="P:retina homeostasis"/>
    <property type="evidence" value="ECO:0007669"/>
    <property type="project" value="Ensembl"/>
</dbReference>